<sequence>MVMVEVVAGVGATVVIDIVPNLSNIGGLSLLIRSLYGPLPLILDSSSSGHIHGSHGPLHIVNI</sequence>
<proteinExistence type="predicted"/>
<keyword evidence="2" id="KW-1185">Reference proteome</keyword>
<evidence type="ECO:0000313" key="2">
    <source>
        <dbReference type="Proteomes" id="UP000265520"/>
    </source>
</evidence>
<comment type="caution">
    <text evidence="1">The sequence shown here is derived from an EMBL/GenBank/DDBJ whole genome shotgun (WGS) entry which is preliminary data.</text>
</comment>
<evidence type="ECO:0000313" key="1">
    <source>
        <dbReference type="EMBL" id="MCI70392.1"/>
    </source>
</evidence>
<organism evidence="1 2">
    <name type="scientific">Trifolium medium</name>
    <dbReference type="NCBI Taxonomy" id="97028"/>
    <lineage>
        <taxon>Eukaryota</taxon>
        <taxon>Viridiplantae</taxon>
        <taxon>Streptophyta</taxon>
        <taxon>Embryophyta</taxon>
        <taxon>Tracheophyta</taxon>
        <taxon>Spermatophyta</taxon>
        <taxon>Magnoliopsida</taxon>
        <taxon>eudicotyledons</taxon>
        <taxon>Gunneridae</taxon>
        <taxon>Pentapetalae</taxon>
        <taxon>rosids</taxon>
        <taxon>fabids</taxon>
        <taxon>Fabales</taxon>
        <taxon>Fabaceae</taxon>
        <taxon>Papilionoideae</taxon>
        <taxon>50 kb inversion clade</taxon>
        <taxon>NPAAA clade</taxon>
        <taxon>Hologalegina</taxon>
        <taxon>IRL clade</taxon>
        <taxon>Trifolieae</taxon>
        <taxon>Trifolium</taxon>
    </lineage>
</organism>
<dbReference type="EMBL" id="LXQA010775059">
    <property type="protein sequence ID" value="MCI70392.1"/>
    <property type="molecule type" value="Genomic_DNA"/>
</dbReference>
<reference evidence="1 2" key="1">
    <citation type="journal article" date="2018" name="Front. Plant Sci.">
        <title>Red Clover (Trifolium pratense) and Zigzag Clover (T. medium) - A Picture of Genomic Similarities and Differences.</title>
        <authorList>
            <person name="Dluhosova J."/>
            <person name="Istvanek J."/>
            <person name="Nedelnik J."/>
            <person name="Repkova J."/>
        </authorList>
    </citation>
    <scope>NUCLEOTIDE SEQUENCE [LARGE SCALE GENOMIC DNA]</scope>
    <source>
        <strain evidence="2">cv. 10/8</strain>
        <tissue evidence="1">Leaf</tissue>
    </source>
</reference>
<accession>A0A392UAI1</accession>
<dbReference type="Proteomes" id="UP000265520">
    <property type="component" value="Unassembled WGS sequence"/>
</dbReference>
<dbReference type="AlphaFoldDB" id="A0A392UAI1"/>
<protein>
    <submittedName>
        <fullName evidence="1">Uncharacterized protein</fullName>
    </submittedName>
</protein>
<name>A0A392UAI1_9FABA</name>